<keyword evidence="2" id="KW-0732">Signal</keyword>
<gene>
    <name evidence="3" type="ORF">C8P68_107204</name>
</gene>
<dbReference type="AlphaFoldDB" id="A0A2T5J6L2"/>
<sequence>MLKRTLFTAMLFFVAAQFCRADSVAVNHFVVKDNPFGNEQIAVVATDSLDNPQSNVSGTFTFTFNGFQQDLVFNQGVAFYSPKLAKSSFLYLRHTNDAGSHGRLYYVYKHDDKLTPIHISWMWLLVIPLTLALLAYLFKRFIIIAIVIFLVFVYFNHYNGLNAGTFFESIIDGLKNLV</sequence>
<keyword evidence="4" id="KW-1185">Reference proteome</keyword>
<comment type="caution">
    <text evidence="3">The sequence shown here is derived from an EMBL/GenBank/DDBJ whole genome shotgun (WGS) entry which is preliminary data.</text>
</comment>
<feature type="transmembrane region" description="Helical" evidence="1">
    <location>
        <begin position="141"/>
        <end position="158"/>
    </location>
</feature>
<proteinExistence type="predicted"/>
<protein>
    <submittedName>
        <fullName evidence="3">Uncharacterized protein</fullName>
    </submittedName>
</protein>
<evidence type="ECO:0000313" key="3">
    <source>
        <dbReference type="EMBL" id="PTQ94139.1"/>
    </source>
</evidence>
<dbReference type="Proteomes" id="UP000244168">
    <property type="component" value="Unassembled WGS sequence"/>
</dbReference>
<name>A0A2T5J6L2_9SPHI</name>
<evidence type="ECO:0000313" key="4">
    <source>
        <dbReference type="Proteomes" id="UP000244168"/>
    </source>
</evidence>
<evidence type="ECO:0000256" key="2">
    <source>
        <dbReference type="SAM" id="SignalP"/>
    </source>
</evidence>
<organism evidence="3 4">
    <name type="scientific">Mucilaginibacter yixingensis</name>
    <dbReference type="NCBI Taxonomy" id="1295612"/>
    <lineage>
        <taxon>Bacteria</taxon>
        <taxon>Pseudomonadati</taxon>
        <taxon>Bacteroidota</taxon>
        <taxon>Sphingobacteriia</taxon>
        <taxon>Sphingobacteriales</taxon>
        <taxon>Sphingobacteriaceae</taxon>
        <taxon>Mucilaginibacter</taxon>
    </lineage>
</organism>
<evidence type="ECO:0000256" key="1">
    <source>
        <dbReference type="SAM" id="Phobius"/>
    </source>
</evidence>
<accession>A0A2T5J6L2</accession>
<feature type="chain" id="PRO_5015412872" evidence="2">
    <location>
        <begin position="22"/>
        <end position="178"/>
    </location>
</feature>
<dbReference type="EMBL" id="QAOQ01000007">
    <property type="protein sequence ID" value="PTQ94139.1"/>
    <property type="molecule type" value="Genomic_DNA"/>
</dbReference>
<keyword evidence="1" id="KW-0812">Transmembrane</keyword>
<dbReference type="RefSeq" id="WP_245917094.1">
    <property type="nucleotide sequence ID" value="NZ_CP160205.1"/>
</dbReference>
<keyword evidence="1" id="KW-1133">Transmembrane helix</keyword>
<keyword evidence="1" id="KW-0472">Membrane</keyword>
<feature type="transmembrane region" description="Helical" evidence="1">
    <location>
        <begin position="117"/>
        <end position="136"/>
    </location>
</feature>
<reference evidence="3 4" key="1">
    <citation type="submission" date="2018-04" db="EMBL/GenBank/DDBJ databases">
        <title>Genomic Encyclopedia of Archaeal and Bacterial Type Strains, Phase II (KMG-II): from individual species to whole genera.</title>
        <authorList>
            <person name="Goeker M."/>
        </authorList>
    </citation>
    <scope>NUCLEOTIDE SEQUENCE [LARGE SCALE GENOMIC DNA]</scope>
    <source>
        <strain evidence="3 4">DSM 26809</strain>
    </source>
</reference>
<feature type="signal peptide" evidence="2">
    <location>
        <begin position="1"/>
        <end position="21"/>
    </location>
</feature>